<dbReference type="InterPro" id="IPR028082">
    <property type="entry name" value="Peripla_BP_I"/>
</dbReference>
<proteinExistence type="inferred from homology"/>
<name>E1YIJ3_9BACT</name>
<dbReference type="Gene3D" id="1.25.40.10">
    <property type="entry name" value="Tetratricopeptide repeat domain"/>
    <property type="match status" value="2"/>
</dbReference>
<reference evidence="6" key="1">
    <citation type="journal article" date="2011" name="Environ. Microbiol.">
        <title>Genomic insights into the metabolic potential of the polycyclic aromatic hydrocarbon degrading sulfate-reducing Deltaproteobacterium N47.</title>
        <authorList>
            <person name="Bergmann F."/>
            <person name="Selesi D."/>
            <person name="Weinmaier T."/>
            <person name="Tischler P."/>
            <person name="Rattei T."/>
            <person name="Meckenstock R.U."/>
        </authorList>
    </citation>
    <scope>NUCLEOTIDE SEQUENCE</scope>
</reference>
<dbReference type="SMART" id="SM00028">
    <property type="entry name" value="TPR"/>
    <property type="match status" value="4"/>
</dbReference>
<dbReference type="SUPFAM" id="SSF53822">
    <property type="entry name" value="Periplasmic binding protein-like I"/>
    <property type="match status" value="1"/>
</dbReference>
<keyword evidence="2 4" id="KW-0732">Signal</keyword>
<dbReference type="CDD" id="cd06339">
    <property type="entry name" value="PBP1_YraM_LppC_lipoprotein-like"/>
    <property type="match status" value="1"/>
</dbReference>
<accession>E1YIJ3</accession>
<feature type="domain" description="Leucine-binding protein" evidence="5">
    <location>
        <begin position="278"/>
        <end position="645"/>
    </location>
</feature>
<dbReference type="Gene3D" id="3.40.50.2300">
    <property type="match status" value="2"/>
</dbReference>
<organism evidence="6">
    <name type="scientific">uncultured Desulfobacterium sp</name>
    <dbReference type="NCBI Taxonomy" id="201089"/>
    <lineage>
        <taxon>Bacteria</taxon>
        <taxon>Pseudomonadati</taxon>
        <taxon>Thermodesulfobacteriota</taxon>
        <taxon>Desulfobacteria</taxon>
        <taxon>Desulfobacterales</taxon>
        <taxon>Desulfobacteriaceae</taxon>
        <taxon>Desulfobacterium</taxon>
        <taxon>environmental samples</taxon>
    </lineage>
</organism>
<dbReference type="PROSITE" id="PS51257">
    <property type="entry name" value="PROKAR_LIPOPROTEIN"/>
    <property type="match status" value="1"/>
</dbReference>
<dbReference type="InterPro" id="IPR051010">
    <property type="entry name" value="BCAA_transport"/>
</dbReference>
<dbReference type="InterPro" id="IPR011990">
    <property type="entry name" value="TPR-like_helical_dom_sf"/>
</dbReference>
<dbReference type="EMBL" id="FR695874">
    <property type="protein sequence ID" value="CBX30040.1"/>
    <property type="molecule type" value="Genomic_DNA"/>
</dbReference>
<evidence type="ECO:0000256" key="4">
    <source>
        <dbReference type="SAM" id="SignalP"/>
    </source>
</evidence>
<keyword evidence="3" id="KW-0802">TPR repeat</keyword>
<feature type="repeat" description="TPR" evidence="3">
    <location>
        <begin position="222"/>
        <end position="255"/>
    </location>
</feature>
<evidence type="ECO:0000313" key="6">
    <source>
        <dbReference type="EMBL" id="CBX30040.1"/>
    </source>
</evidence>
<evidence type="ECO:0000256" key="1">
    <source>
        <dbReference type="ARBA" id="ARBA00010062"/>
    </source>
</evidence>
<dbReference type="Pfam" id="PF13458">
    <property type="entry name" value="Peripla_BP_6"/>
    <property type="match status" value="1"/>
</dbReference>
<dbReference type="InterPro" id="IPR028081">
    <property type="entry name" value="Leu-bd"/>
</dbReference>
<dbReference type="PANTHER" id="PTHR30483">
    <property type="entry name" value="LEUCINE-SPECIFIC-BINDING PROTEIN"/>
    <property type="match status" value="1"/>
</dbReference>
<feature type="chain" id="PRO_5003154956" description="Leucine-binding protein domain-containing protein" evidence="4">
    <location>
        <begin position="26"/>
        <end position="655"/>
    </location>
</feature>
<evidence type="ECO:0000256" key="3">
    <source>
        <dbReference type="PROSITE-ProRule" id="PRU00339"/>
    </source>
</evidence>
<evidence type="ECO:0000259" key="5">
    <source>
        <dbReference type="Pfam" id="PF13458"/>
    </source>
</evidence>
<dbReference type="Pfam" id="PF13174">
    <property type="entry name" value="TPR_6"/>
    <property type="match status" value="2"/>
</dbReference>
<gene>
    <name evidence="6" type="ORF">N47_D28490</name>
</gene>
<feature type="repeat" description="TPR" evidence="3">
    <location>
        <begin position="77"/>
        <end position="110"/>
    </location>
</feature>
<dbReference type="AlphaFoldDB" id="E1YIJ3"/>
<evidence type="ECO:0000256" key="2">
    <source>
        <dbReference type="ARBA" id="ARBA00022729"/>
    </source>
</evidence>
<protein>
    <recommendedName>
        <fullName evidence="5">Leucine-binding protein domain-containing protein</fullName>
    </recommendedName>
</protein>
<dbReference type="PROSITE" id="PS50005">
    <property type="entry name" value="TPR"/>
    <property type="match status" value="2"/>
</dbReference>
<feature type="signal peptide" evidence="4">
    <location>
        <begin position="1"/>
        <end position="25"/>
    </location>
</feature>
<dbReference type="SUPFAM" id="SSF48452">
    <property type="entry name" value="TPR-like"/>
    <property type="match status" value="1"/>
</dbReference>
<sequence>MKKCIKLLIIPVLFALLACIPKAPVADFKVPDVKVDDTRGKALFSKAENLFSTQKYNRALEAYNEYIVKFPESDNIPSALLRVGNIYDNLGDNNKARITYLRLINNHPESIYVSDAKLKVLEDYFKQGLFEDVINYSSNIFSENPDNLSGNYLSKAYTLVGDAQIALSQPSDALVSFFNAGSRNTENGNEIIDTKLNNAFSQLEDNDINFLIESTKDNNLKGYLLYRIGVRYYETQKYKEAETVFKDLIKQIPGHENVKEAKIYLQKIYKNSEDKVHTIGCLLPLTGAFSVFGNKALKGVKLALSRFSDERGEILLNLVVRDTGSDPAGAARAVEELVKEDACAIIGPMGTDESAVAAKEAQKAGIPIILMTQKKGITDSGNFVFRNFLVPEMQVKSIVKYAIEKKGIKRFAILYPRENYGTKFTGMFYAEVMANGGTVVNTESYDPSLTDYTDVIKKFIGVRTHYADKELSGPAYADEEQSNHIDNNLNEKNGVLLDFEAVFIPDSPAKAGLIIPQFKYNDVKNIYLLGTNLWHSKKMIKMAGDFMQDKAIIPDGYFGEKDSDKMRNFVNSFLTYYGEEPGFIEAIAYDTAMMLFQTVSKPGIRFPESVRNELVKIKNFDGLTGSTSFDGKQDAQKELYLITVKGDSFVEIDKD</sequence>
<dbReference type="PANTHER" id="PTHR30483:SF6">
    <property type="entry name" value="PERIPLASMIC BINDING PROTEIN OF ABC TRANSPORTER FOR NATURAL AMINO ACIDS"/>
    <property type="match status" value="1"/>
</dbReference>
<dbReference type="InterPro" id="IPR019734">
    <property type="entry name" value="TPR_rpt"/>
</dbReference>
<comment type="similarity">
    <text evidence="1">Belongs to the leucine-binding protein family.</text>
</comment>